<evidence type="ECO:0000313" key="2">
    <source>
        <dbReference type="Proteomes" id="UP000218263"/>
    </source>
</evidence>
<gene>
    <name evidence="1" type="ORF">MgSA37_03773</name>
</gene>
<evidence type="ECO:0000313" key="1">
    <source>
        <dbReference type="EMBL" id="BAU55583.1"/>
    </source>
</evidence>
<accession>A0A120MZA5</accession>
<keyword evidence="2" id="KW-1185">Reference proteome</keyword>
<organism evidence="1 2">
    <name type="scientific">Mucilaginibacter gotjawali</name>
    <dbReference type="NCBI Taxonomy" id="1550579"/>
    <lineage>
        <taxon>Bacteria</taxon>
        <taxon>Pseudomonadati</taxon>
        <taxon>Bacteroidota</taxon>
        <taxon>Sphingobacteriia</taxon>
        <taxon>Sphingobacteriales</taxon>
        <taxon>Sphingobacteriaceae</taxon>
        <taxon>Mucilaginibacter</taxon>
    </lineage>
</organism>
<sequence length="548" mass="64107">MKFLQSLWTGPSGSSDVNPVSLKAGWQSSEFHWMSWALSCLNAKNNLGEVHLITDLKGKEILIDQLQLPYATVSTDLEKRLDQYPADLFALAKIYSYSIQEQPFLHLDSDVYFFQKPVKAFFDNSLIAQNLDKNLPLYYHALNEINSNFNYIPPVFSRENYQHQDLYASNAGILGGNHPEFFKKYSREAFDFIDQNRDGFDKLRLGSLNFIFEQYLFCQLAKRENIPIAYLKDEVDNPVFLDYIKFDDFPDVQMIHPVGNFKKYRHVCNHVAKKLRADYPEYYYRIVEVVKKAGIEISSRVYQMPYFKYEGSMLPESDGSLVKPVSETVRRRTKAAMDYLNRKYGLDFHFNAADDLANDLVQSFLALITEENDRECFWDLLAVESQENSLFKELVNEPGSVQRLYNEDAIAYKRIQTTFCMVEQNYLSVKLTVKKECRLIETGWNWKYDFNENIDAVTEQNFNLEKSAYTALIMPDILPLNIREYYIDELDLLIFNYITNIITIEELISKMEQYFDEEEIKADYLSFRKLIVGIVKQLLYAGAIEIIF</sequence>
<dbReference type="RefSeq" id="WP_157750627.1">
    <property type="nucleotide sequence ID" value="NZ_AP017313.1"/>
</dbReference>
<dbReference type="AlphaFoldDB" id="A0A120MZA5"/>
<reference evidence="1 2" key="1">
    <citation type="submission" date="2015-12" db="EMBL/GenBank/DDBJ databases">
        <title>Genome sequence of Mucilaginibacter gotjawali.</title>
        <authorList>
            <person name="Lee J.S."/>
            <person name="Lee K.C."/>
            <person name="Kim K.K."/>
            <person name="Lee B.W."/>
        </authorList>
    </citation>
    <scope>NUCLEOTIDE SEQUENCE [LARGE SCALE GENOMIC DNA]</scope>
    <source>
        <strain evidence="1 2">SA3-7</strain>
    </source>
</reference>
<dbReference type="OrthoDB" id="771064at2"/>
<dbReference type="KEGG" id="mgot:MgSA37_03773"/>
<protein>
    <submittedName>
        <fullName evidence="1">Uncharacterized protein</fullName>
    </submittedName>
</protein>
<dbReference type="EMBL" id="AP017313">
    <property type="protein sequence ID" value="BAU55583.1"/>
    <property type="molecule type" value="Genomic_DNA"/>
</dbReference>
<proteinExistence type="predicted"/>
<name>A0A120MZA5_9SPHI</name>
<dbReference type="InterPro" id="IPR046621">
    <property type="entry name" value="DUF6734"/>
</dbReference>
<dbReference type="Proteomes" id="UP000218263">
    <property type="component" value="Chromosome"/>
</dbReference>
<dbReference type="Pfam" id="PF20508">
    <property type="entry name" value="DUF6734"/>
    <property type="match status" value="1"/>
</dbReference>